<evidence type="ECO:0000313" key="1">
    <source>
        <dbReference type="EMBL" id="KAF5348166.1"/>
    </source>
</evidence>
<dbReference type="EMBL" id="JAACJO010000021">
    <property type="protein sequence ID" value="KAF5348166.1"/>
    <property type="molecule type" value="Genomic_DNA"/>
</dbReference>
<comment type="caution">
    <text evidence="1">The sequence shown here is derived from an EMBL/GenBank/DDBJ whole genome shotgun (WGS) entry which is preliminary data.</text>
</comment>
<protein>
    <submittedName>
        <fullName evidence="1">Uncharacterized protein</fullName>
    </submittedName>
</protein>
<accession>A0A8H5CW28</accession>
<organism evidence="1 2">
    <name type="scientific">Leucocoprinus leucothites</name>
    <dbReference type="NCBI Taxonomy" id="201217"/>
    <lineage>
        <taxon>Eukaryota</taxon>
        <taxon>Fungi</taxon>
        <taxon>Dikarya</taxon>
        <taxon>Basidiomycota</taxon>
        <taxon>Agaricomycotina</taxon>
        <taxon>Agaricomycetes</taxon>
        <taxon>Agaricomycetidae</taxon>
        <taxon>Agaricales</taxon>
        <taxon>Agaricineae</taxon>
        <taxon>Agaricaceae</taxon>
        <taxon>Leucocoprinus</taxon>
    </lineage>
</organism>
<reference evidence="1 2" key="1">
    <citation type="journal article" date="2020" name="ISME J.">
        <title>Uncovering the hidden diversity of litter-decomposition mechanisms in mushroom-forming fungi.</title>
        <authorList>
            <person name="Floudas D."/>
            <person name="Bentzer J."/>
            <person name="Ahren D."/>
            <person name="Johansson T."/>
            <person name="Persson P."/>
            <person name="Tunlid A."/>
        </authorList>
    </citation>
    <scope>NUCLEOTIDE SEQUENCE [LARGE SCALE GENOMIC DNA]</scope>
    <source>
        <strain evidence="1 2">CBS 146.42</strain>
    </source>
</reference>
<sequence>MAAYSSSFPVFPIDHISFAADRAIVSPSDVLLHLKAFGGDVVTTPVLDHVHGPKEVYVHKLRPATGSNLADDSNIQLFKYGIGPLQVSVAYNPESTGIQLQLFLNVPIIGTVQVGNITGSLKDGVSLKIGYGSLLGGEVGAKLDGGSAYLTYSFSALGKQFGGKVKIF</sequence>
<dbReference type="Proteomes" id="UP000559027">
    <property type="component" value="Unassembled WGS sequence"/>
</dbReference>
<gene>
    <name evidence="1" type="ORF">D9756_010758</name>
</gene>
<name>A0A8H5CW28_9AGAR</name>
<proteinExistence type="predicted"/>
<evidence type="ECO:0000313" key="2">
    <source>
        <dbReference type="Proteomes" id="UP000559027"/>
    </source>
</evidence>
<keyword evidence="2" id="KW-1185">Reference proteome</keyword>
<dbReference type="AlphaFoldDB" id="A0A8H5CW28"/>
<dbReference type="OrthoDB" id="2927476at2759"/>